<dbReference type="Gene3D" id="3.40.190.10">
    <property type="entry name" value="Periplasmic binding protein-like II"/>
    <property type="match status" value="2"/>
</dbReference>
<keyword evidence="3" id="KW-1185">Reference proteome</keyword>
<accession>A0ABY5VR49</accession>
<reference evidence="2" key="1">
    <citation type="submission" date="2021-04" db="EMBL/GenBank/DDBJ databases">
        <authorList>
            <person name="Hartkoorn R.C."/>
            <person name="Beaudoing E."/>
            <person name="Hot D."/>
        </authorList>
    </citation>
    <scope>NUCLEOTIDE SEQUENCE</scope>
    <source>
        <strain evidence="2">NRRL B-16292</strain>
    </source>
</reference>
<gene>
    <name evidence="2" type="ORF">Dfulv_32010</name>
</gene>
<proteinExistence type="predicted"/>
<dbReference type="RefSeq" id="WP_259857528.1">
    <property type="nucleotide sequence ID" value="NZ_BAAAST010000001.1"/>
</dbReference>
<protein>
    <submittedName>
        <fullName evidence="2">Extracellular solute-binding protein</fullName>
    </submittedName>
</protein>
<evidence type="ECO:0000256" key="1">
    <source>
        <dbReference type="ARBA" id="ARBA00022729"/>
    </source>
</evidence>
<evidence type="ECO:0000313" key="3">
    <source>
        <dbReference type="Proteomes" id="UP001059617"/>
    </source>
</evidence>
<sequence>MYFDLSGGSAAKALTDGLWKNFTNETGVPVTVDFGGTVAKLQAAVQAGQVPWSLAQTPFLPAADQAKLLQKIDTSIVPVDLLQPGTYDEYSIQYGTYGMNLTWSLKNYPASGPQPSSMADLYDTQKFPGKRCLMSDVRVGWVLESALIADGVAPDQLYPIDMDRAIKKLSTIKNDIVWNASPTLELQNFENGSCAIGIIANGMAKTMIVADKYPASFTWNQAGWASSSFGIPKGAPNANAAQHLLKWIITDTKGQAVYGEAVASPVPTGLKHFDPSSITDKTLLQFLPAGDNMKDTIPRNNQWWTDNQVMVNNTINKFKAS</sequence>
<dbReference type="PANTHER" id="PTHR30006">
    <property type="entry name" value="THIAMINE-BINDING PERIPLASMIC PROTEIN-RELATED"/>
    <property type="match status" value="1"/>
</dbReference>
<dbReference type="EMBL" id="CP073720">
    <property type="protein sequence ID" value="UWP79770.1"/>
    <property type="molecule type" value="Genomic_DNA"/>
</dbReference>
<dbReference type="Proteomes" id="UP001059617">
    <property type="component" value="Chromosome"/>
</dbReference>
<reference evidence="2" key="2">
    <citation type="submission" date="2022-09" db="EMBL/GenBank/DDBJ databases">
        <title>Biosynthetic gene clusters of Dactylosporangioum fulvum.</title>
        <authorList>
            <person name="Caradec T."/>
        </authorList>
    </citation>
    <scope>NUCLEOTIDE SEQUENCE</scope>
    <source>
        <strain evidence="2">NRRL B-16292</strain>
    </source>
</reference>
<organism evidence="2 3">
    <name type="scientific">Dactylosporangium fulvum</name>
    <dbReference type="NCBI Taxonomy" id="53359"/>
    <lineage>
        <taxon>Bacteria</taxon>
        <taxon>Bacillati</taxon>
        <taxon>Actinomycetota</taxon>
        <taxon>Actinomycetes</taxon>
        <taxon>Micromonosporales</taxon>
        <taxon>Micromonosporaceae</taxon>
        <taxon>Dactylosporangium</taxon>
    </lineage>
</organism>
<dbReference type="PANTHER" id="PTHR30006:SF2">
    <property type="entry name" value="ABC TRANSPORTER SUBSTRATE-BINDING PROTEIN"/>
    <property type="match status" value="1"/>
</dbReference>
<evidence type="ECO:0000313" key="2">
    <source>
        <dbReference type="EMBL" id="UWP79770.1"/>
    </source>
</evidence>
<dbReference type="InterPro" id="IPR006059">
    <property type="entry name" value="SBP"/>
</dbReference>
<dbReference type="Pfam" id="PF13416">
    <property type="entry name" value="SBP_bac_8"/>
    <property type="match status" value="1"/>
</dbReference>
<dbReference type="SUPFAM" id="SSF53850">
    <property type="entry name" value="Periplasmic binding protein-like II"/>
    <property type="match status" value="1"/>
</dbReference>
<name>A0ABY5VR49_9ACTN</name>
<keyword evidence="1" id="KW-0732">Signal</keyword>